<dbReference type="Proteomes" id="UP000821853">
    <property type="component" value="Chromosome 3"/>
</dbReference>
<comment type="caution">
    <text evidence="1">The sequence shown here is derived from an EMBL/GenBank/DDBJ whole genome shotgun (WGS) entry which is preliminary data.</text>
</comment>
<organism evidence="1 2">
    <name type="scientific">Haemaphysalis longicornis</name>
    <name type="common">Bush tick</name>
    <dbReference type="NCBI Taxonomy" id="44386"/>
    <lineage>
        <taxon>Eukaryota</taxon>
        <taxon>Metazoa</taxon>
        <taxon>Ecdysozoa</taxon>
        <taxon>Arthropoda</taxon>
        <taxon>Chelicerata</taxon>
        <taxon>Arachnida</taxon>
        <taxon>Acari</taxon>
        <taxon>Parasitiformes</taxon>
        <taxon>Ixodida</taxon>
        <taxon>Ixodoidea</taxon>
        <taxon>Ixodidae</taxon>
        <taxon>Haemaphysalinae</taxon>
        <taxon>Haemaphysalis</taxon>
    </lineage>
</organism>
<dbReference type="Pfam" id="PF13469">
    <property type="entry name" value="Sulfotransfer_3"/>
    <property type="match status" value="1"/>
</dbReference>
<dbReference type="Gene3D" id="3.40.50.300">
    <property type="entry name" value="P-loop containing nucleotide triphosphate hydrolases"/>
    <property type="match status" value="1"/>
</dbReference>
<keyword evidence="2" id="KW-1185">Reference proteome</keyword>
<proteinExistence type="predicted"/>
<sequence>MLTQNNSFQMSAFVENTVIAWMERQPDISERVRVVHLVRDPRAIYASRRSLVWCNKNRACGSPESICGQLRTDLDDFEELAARIGDTSALRIRFEDLAANAVNETVQLFAKLELQYTPSVLKYIEGHANASVKDMKDPYSTRRKTSIVANAWMRKLSVETIRSIQRTCNDTLLRLGYDLL</sequence>
<dbReference type="InterPro" id="IPR027417">
    <property type="entry name" value="P-loop_NTPase"/>
</dbReference>
<evidence type="ECO:0000313" key="1">
    <source>
        <dbReference type="EMBL" id="KAH9371380.1"/>
    </source>
</evidence>
<dbReference type="GO" id="GO:0006044">
    <property type="term" value="P:N-acetylglucosamine metabolic process"/>
    <property type="evidence" value="ECO:0007669"/>
    <property type="project" value="TreeGrafter"/>
</dbReference>
<dbReference type="PANTHER" id="PTHR10704:SF44">
    <property type="entry name" value="LD35051P-RELATED"/>
    <property type="match status" value="1"/>
</dbReference>
<dbReference type="InterPro" id="IPR051135">
    <property type="entry name" value="Gal/GlcNAc/GalNAc_ST"/>
</dbReference>
<accession>A0A9J6GAJ8</accession>
<dbReference type="EMBL" id="JABSTR010000005">
    <property type="protein sequence ID" value="KAH9371380.1"/>
    <property type="molecule type" value="Genomic_DNA"/>
</dbReference>
<protein>
    <recommendedName>
        <fullName evidence="3">Sulfotransferase</fullName>
    </recommendedName>
</protein>
<name>A0A9J6GAJ8_HAELO</name>
<reference evidence="1 2" key="1">
    <citation type="journal article" date="2020" name="Cell">
        <title>Large-Scale Comparative Analyses of Tick Genomes Elucidate Their Genetic Diversity and Vector Capacities.</title>
        <authorList>
            <consortium name="Tick Genome and Microbiome Consortium (TIGMIC)"/>
            <person name="Jia N."/>
            <person name="Wang J."/>
            <person name="Shi W."/>
            <person name="Du L."/>
            <person name="Sun Y."/>
            <person name="Zhan W."/>
            <person name="Jiang J.F."/>
            <person name="Wang Q."/>
            <person name="Zhang B."/>
            <person name="Ji P."/>
            <person name="Bell-Sakyi L."/>
            <person name="Cui X.M."/>
            <person name="Yuan T.T."/>
            <person name="Jiang B.G."/>
            <person name="Yang W.F."/>
            <person name="Lam T.T."/>
            <person name="Chang Q.C."/>
            <person name="Ding S.J."/>
            <person name="Wang X.J."/>
            <person name="Zhu J.G."/>
            <person name="Ruan X.D."/>
            <person name="Zhao L."/>
            <person name="Wei J.T."/>
            <person name="Ye R.Z."/>
            <person name="Que T.C."/>
            <person name="Du C.H."/>
            <person name="Zhou Y.H."/>
            <person name="Cheng J.X."/>
            <person name="Dai P.F."/>
            <person name="Guo W.B."/>
            <person name="Han X.H."/>
            <person name="Huang E.J."/>
            <person name="Li L.F."/>
            <person name="Wei W."/>
            <person name="Gao Y.C."/>
            <person name="Liu J.Z."/>
            <person name="Shao H.Z."/>
            <person name="Wang X."/>
            <person name="Wang C.C."/>
            <person name="Yang T.C."/>
            <person name="Huo Q.B."/>
            <person name="Li W."/>
            <person name="Chen H.Y."/>
            <person name="Chen S.E."/>
            <person name="Zhou L.G."/>
            <person name="Ni X.B."/>
            <person name="Tian J.H."/>
            <person name="Sheng Y."/>
            <person name="Liu T."/>
            <person name="Pan Y.S."/>
            <person name="Xia L.Y."/>
            <person name="Li J."/>
            <person name="Zhao F."/>
            <person name="Cao W.C."/>
        </authorList>
    </citation>
    <scope>NUCLEOTIDE SEQUENCE [LARGE SCALE GENOMIC DNA]</scope>
    <source>
        <strain evidence="1">HaeL-2018</strain>
    </source>
</reference>
<dbReference type="SUPFAM" id="SSF52540">
    <property type="entry name" value="P-loop containing nucleoside triphosphate hydrolases"/>
    <property type="match status" value="1"/>
</dbReference>
<dbReference type="OrthoDB" id="6138663at2759"/>
<dbReference type="VEuPathDB" id="VectorBase:HLOH_042002"/>
<dbReference type="PANTHER" id="PTHR10704">
    <property type="entry name" value="CARBOHYDRATE SULFOTRANSFERASE"/>
    <property type="match status" value="1"/>
</dbReference>
<dbReference type="OMA" id="IVANAWM"/>
<dbReference type="GO" id="GO:0001517">
    <property type="term" value="F:N-acetylglucosamine 6-O-sulfotransferase activity"/>
    <property type="evidence" value="ECO:0007669"/>
    <property type="project" value="TreeGrafter"/>
</dbReference>
<evidence type="ECO:0000313" key="2">
    <source>
        <dbReference type="Proteomes" id="UP000821853"/>
    </source>
</evidence>
<evidence type="ECO:0008006" key="3">
    <source>
        <dbReference type="Google" id="ProtNLM"/>
    </source>
</evidence>
<dbReference type="GO" id="GO:0006790">
    <property type="term" value="P:sulfur compound metabolic process"/>
    <property type="evidence" value="ECO:0007669"/>
    <property type="project" value="TreeGrafter"/>
</dbReference>
<gene>
    <name evidence="1" type="ORF">HPB48_023042</name>
</gene>
<dbReference type="AlphaFoldDB" id="A0A9J6GAJ8"/>